<dbReference type="GeneID" id="108557859"/>
<dbReference type="RefSeq" id="XP_017770037.1">
    <property type="nucleotide sequence ID" value="XM_017914548.1"/>
</dbReference>
<dbReference type="PANTHER" id="PTHR14974">
    <property type="entry name" value="SIMILAR TO RIKEN CDNA 1700025G04 GENE"/>
    <property type="match status" value="1"/>
</dbReference>
<protein>
    <submittedName>
        <fullName evidence="3">Uncharacterized protein LOC108557859</fullName>
    </submittedName>
</protein>
<gene>
    <name evidence="3" type="primary">LOC108557859</name>
</gene>
<evidence type="ECO:0000313" key="3">
    <source>
        <dbReference type="RefSeq" id="XP_017770037.1"/>
    </source>
</evidence>
<feature type="compositionally biased region" description="Polar residues" evidence="1">
    <location>
        <begin position="301"/>
        <end position="310"/>
    </location>
</feature>
<proteinExistence type="predicted"/>
<feature type="region of interest" description="Disordered" evidence="1">
    <location>
        <begin position="118"/>
        <end position="137"/>
    </location>
</feature>
<accession>A0ABM1M637</accession>
<dbReference type="Pfam" id="PF15389">
    <property type="entry name" value="DUF4612"/>
    <property type="match status" value="1"/>
</dbReference>
<organism evidence="2 3">
    <name type="scientific">Nicrophorus vespilloides</name>
    <name type="common">Boreal carrion beetle</name>
    <dbReference type="NCBI Taxonomy" id="110193"/>
    <lineage>
        <taxon>Eukaryota</taxon>
        <taxon>Metazoa</taxon>
        <taxon>Ecdysozoa</taxon>
        <taxon>Arthropoda</taxon>
        <taxon>Hexapoda</taxon>
        <taxon>Insecta</taxon>
        <taxon>Pterygota</taxon>
        <taxon>Neoptera</taxon>
        <taxon>Endopterygota</taxon>
        <taxon>Coleoptera</taxon>
        <taxon>Polyphaga</taxon>
        <taxon>Staphyliniformia</taxon>
        <taxon>Silphidae</taxon>
        <taxon>Nicrophorinae</taxon>
        <taxon>Nicrophorus</taxon>
    </lineage>
</organism>
<name>A0ABM1M637_NICVS</name>
<sequence>MGCGHSKINIYPKRSRNKNCSKKSVIPEKCHNQVDQEGCANGEAESGICEKTDDADRKTIKVKPFGGPLLAHTELSTSQNNFFKMLDDKIESGADYDSGSEYERAMEQARLSSLLKDWETASSGSRSLPSTPKRRPPAKITRIAAAAAATAVASSDVQSQHHPNANPYIEQRIYNPHYYSSPSHYASAMQYQAISPIYPQNYYPPRQYGSPVKSYSSTTTASSATAAVSTSSSSPKHIPYDTQGYAPNHYVAPSQMRFTNGDLIQQQIYQQQLQYQQAKEFQQYKLSREQHLLKQQQQLQSGTRSFQSSVHIPIGPPPSELREQYELT</sequence>
<reference evidence="3" key="1">
    <citation type="submission" date="2025-08" db="UniProtKB">
        <authorList>
            <consortium name="RefSeq"/>
        </authorList>
    </citation>
    <scope>IDENTIFICATION</scope>
    <source>
        <tissue evidence="3">Whole Larva</tissue>
    </source>
</reference>
<feature type="region of interest" description="Disordered" evidence="1">
    <location>
        <begin position="294"/>
        <end position="328"/>
    </location>
</feature>
<evidence type="ECO:0000256" key="1">
    <source>
        <dbReference type="SAM" id="MobiDB-lite"/>
    </source>
</evidence>
<dbReference type="PANTHER" id="PTHR14974:SF3">
    <property type="entry name" value="SIMILAR TO RIKEN CDNA 1700025G04 GENE"/>
    <property type="match status" value="1"/>
</dbReference>
<feature type="compositionally biased region" description="Polar residues" evidence="1">
    <location>
        <begin position="120"/>
        <end position="130"/>
    </location>
</feature>
<dbReference type="InterPro" id="IPR027967">
    <property type="entry name" value="DUF4612"/>
</dbReference>
<evidence type="ECO:0000313" key="2">
    <source>
        <dbReference type="Proteomes" id="UP000695000"/>
    </source>
</evidence>
<keyword evidence="2" id="KW-1185">Reference proteome</keyword>
<dbReference type="Proteomes" id="UP000695000">
    <property type="component" value="Unplaced"/>
</dbReference>